<reference evidence="2 3" key="1">
    <citation type="submission" date="2023-10" db="EMBL/GenBank/DDBJ databases">
        <title>Rubellicoccus peritrichatus gen. nov., sp. nov., isolated from an algae of coral reef tank.</title>
        <authorList>
            <person name="Luo J."/>
        </authorList>
    </citation>
    <scope>NUCLEOTIDE SEQUENCE [LARGE SCALE GENOMIC DNA]</scope>
    <source>
        <strain evidence="2 3">CR14</strain>
    </source>
</reference>
<dbReference type="CDD" id="cd04301">
    <property type="entry name" value="NAT_SF"/>
    <property type="match status" value="1"/>
</dbReference>
<protein>
    <submittedName>
        <fullName evidence="2">N-acetyltransferase</fullName>
        <ecNumber evidence="2">2.3.1.-</ecNumber>
    </submittedName>
</protein>
<dbReference type="Proteomes" id="UP001304300">
    <property type="component" value="Chromosome"/>
</dbReference>
<keyword evidence="2" id="KW-0808">Transferase</keyword>
<sequence length="176" mass="19841">MNIRKANKSDEESIRQIHLKTFGDDEKELVANLACELLRESSSPNSIHLVAEAESYLVGHIAFSPIHSKTKGNLIGYILAPLAVLPSHERKGIGKKLIEEGFKELASRKVEVILVYGDPKFYSRFGFKPEPAEKYLPPFELKYPFGWQAIDNRAINPAKQPEPIQCVSALNKPELW</sequence>
<dbReference type="KEGG" id="puo:RZN69_14715"/>
<dbReference type="SUPFAM" id="SSF55729">
    <property type="entry name" value="Acyl-CoA N-acyltransferases (Nat)"/>
    <property type="match status" value="1"/>
</dbReference>
<dbReference type="EC" id="2.3.1.-" evidence="2"/>
<feature type="domain" description="N-acetyltransferase" evidence="1">
    <location>
        <begin position="1"/>
        <end position="146"/>
    </location>
</feature>
<evidence type="ECO:0000259" key="1">
    <source>
        <dbReference type="PROSITE" id="PS51186"/>
    </source>
</evidence>
<dbReference type="InterPro" id="IPR000182">
    <property type="entry name" value="GNAT_dom"/>
</dbReference>
<proteinExistence type="predicted"/>
<organism evidence="2 3">
    <name type="scientific">Rubellicoccus peritrichatus</name>
    <dbReference type="NCBI Taxonomy" id="3080537"/>
    <lineage>
        <taxon>Bacteria</taxon>
        <taxon>Pseudomonadati</taxon>
        <taxon>Verrucomicrobiota</taxon>
        <taxon>Opitutia</taxon>
        <taxon>Puniceicoccales</taxon>
        <taxon>Cerasicoccaceae</taxon>
        <taxon>Rubellicoccus</taxon>
    </lineage>
</organism>
<evidence type="ECO:0000313" key="2">
    <source>
        <dbReference type="EMBL" id="WOO39875.1"/>
    </source>
</evidence>
<dbReference type="AlphaFoldDB" id="A0AAQ3L5Z4"/>
<dbReference type="RefSeq" id="WP_317831915.1">
    <property type="nucleotide sequence ID" value="NZ_CP136920.1"/>
</dbReference>
<name>A0AAQ3L5Z4_9BACT</name>
<evidence type="ECO:0000313" key="3">
    <source>
        <dbReference type="Proteomes" id="UP001304300"/>
    </source>
</evidence>
<gene>
    <name evidence="2" type="ORF">RZN69_14715</name>
</gene>
<accession>A0AAQ3L5Z4</accession>
<dbReference type="InterPro" id="IPR016181">
    <property type="entry name" value="Acyl_CoA_acyltransferase"/>
</dbReference>
<dbReference type="Gene3D" id="3.40.630.30">
    <property type="match status" value="1"/>
</dbReference>
<dbReference type="EMBL" id="CP136920">
    <property type="protein sequence ID" value="WOO39875.1"/>
    <property type="molecule type" value="Genomic_DNA"/>
</dbReference>
<dbReference type="Pfam" id="PF13508">
    <property type="entry name" value="Acetyltransf_7"/>
    <property type="match status" value="1"/>
</dbReference>
<dbReference type="GO" id="GO:0016747">
    <property type="term" value="F:acyltransferase activity, transferring groups other than amino-acyl groups"/>
    <property type="evidence" value="ECO:0007669"/>
    <property type="project" value="InterPro"/>
</dbReference>
<keyword evidence="3" id="KW-1185">Reference proteome</keyword>
<dbReference type="PROSITE" id="PS51186">
    <property type="entry name" value="GNAT"/>
    <property type="match status" value="1"/>
</dbReference>
<keyword evidence="2" id="KW-0012">Acyltransferase</keyword>